<proteinExistence type="predicted"/>
<gene>
    <name evidence="1" type="ORF">SAMD00023353_0402050</name>
</gene>
<dbReference type="AlphaFoldDB" id="A0A1S8A5H9"/>
<accession>A0A1S8A5H9</accession>
<keyword evidence="2" id="KW-1185">Reference proteome</keyword>
<dbReference type="EMBL" id="DF977449">
    <property type="protein sequence ID" value="GAW25299.1"/>
    <property type="molecule type" value="Genomic_DNA"/>
</dbReference>
<dbReference type="Proteomes" id="UP000054516">
    <property type="component" value="Unassembled WGS sequence"/>
</dbReference>
<reference evidence="1" key="1">
    <citation type="submission" date="2016-03" db="EMBL/GenBank/DDBJ databases">
        <title>Draft genome sequence of Rosellinia necatrix.</title>
        <authorList>
            <person name="Kanematsu S."/>
        </authorList>
    </citation>
    <scope>NUCLEOTIDE SEQUENCE [LARGE SCALE GENOMIC DNA]</scope>
    <source>
        <strain evidence="1">W97</strain>
    </source>
</reference>
<name>A0A1S8A5H9_ROSNE</name>
<protein>
    <submittedName>
        <fullName evidence="1">Uncharacterized protein</fullName>
    </submittedName>
</protein>
<evidence type="ECO:0000313" key="2">
    <source>
        <dbReference type="Proteomes" id="UP000054516"/>
    </source>
</evidence>
<evidence type="ECO:0000313" key="1">
    <source>
        <dbReference type="EMBL" id="GAW25299.1"/>
    </source>
</evidence>
<organism evidence="1">
    <name type="scientific">Rosellinia necatrix</name>
    <name type="common">White root-rot fungus</name>
    <dbReference type="NCBI Taxonomy" id="77044"/>
    <lineage>
        <taxon>Eukaryota</taxon>
        <taxon>Fungi</taxon>
        <taxon>Dikarya</taxon>
        <taxon>Ascomycota</taxon>
        <taxon>Pezizomycotina</taxon>
        <taxon>Sordariomycetes</taxon>
        <taxon>Xylariomycetidae</taxon>
        <taxon>Xylariales</taxon>
        <taxon>Xylariaceae</taxon>
        <taxon>Rosellinia</taxon>
    </lineage>
</organism>
<sequence>MKFHRDGRASFRAEKLRGLEYRRVGRLHVFIASAPAGHGVPGSVVSVEDSYEKVPSSPIG</sequence>